<keyword evidence="2" id="KW-0489">Methyltransferase</keyword>
<protein>
    <submittedName>
        <fullName evidence="2">Ribosomal protein L11 methyltransferase</fullName>
        <ecNumber evidence="2">2.1.1.-</ecNumber>
    </submittedName>
</protein>
<reference evidence="2" key="1">
    <citation type="submission" date="2020-10" db="EMBL/GenBank/DDBJ databases">
        <authorList>
            <person name="Hahn C.J."/>
            <person name="Laso-Perez R."/>
            <person name="Vulcano F."/>
            <person name="Vaziourakis K.-M."/>
            <person name="Stokke R."/>
            <person name="Steen I.H."/>
            <person name="Teske A."/>
            <person name="Boetius A."/>
            <person name="Liebeke M."/>
            <person name="Amann R."/>
            <person name="Knittel K."/>
        </authorList>
    </citation>
    <scope>NUCLEOTIDE SEQUENCE</scope>
    <source>
        <strain evidence="2">Gfbio:e3339647-f889-4370-9287-4fb5cb688e4c:AG392E03_GoMArc1</strain>
    </source>
</reference>
<dbReference type="PANTHER" id="PTHR23290">
    <property type="entry name" value="RRNA N6-ADENOSINE-METHYLTRANSFERASE METTL5"/>
    <property type="match status" value="1"/>
</dbReference>
<keyword evidence="2" id="KW-0808">Transferase</keyword>
<feature type="domain" description="Methyltransferase small" evidence="1">
    <location>
        <begin position="33"/>
        <end position="140"/>
    </location>
</feature>
<dbReference type="SUPFAM" id="SSF53335">
    <property type="entry name" value="S-adenosyl-L-methionine-dependent methyltransferases"/>
    <property type="match status" value="1"/>
</dbReference>
<gene>
    <name evidence="2" type="primary">prmA</name>
    <name evidence="2" type="ORF">KFBDDELM_00184</name>
</gene>
<dbReference type="Proteomes" id="UP000606624">
    <property type="component" value="Unassembled WGS sequence"/>
</dbReference>
<accession>A0A811T0L1</accession>
<proteinExistence type="predicted"/>
<sequence length="199" mass="22073">MKKKKLEILLEQVTDFSEPDVTKEQYKTPATIASELLYFAYMNEELKGTVFDLGCGTGILGIGAELLGAQRVTGVDSDIKAIHTAQQNAASLNCKNIDFVCCDMNQFCGRADTTIMNPPFGAQVKGSDRIFLKKAGEASKVIYSIHNKGSARFVQNYIAASTITNIKKVKFIIPYTFKFHTKEQKAIDAEIYRIEIARA</sequence>
<dbReference type="EC" id="2.1.1.-" evidence="2"/>
<dbReference type="InterPro" id="IPR007848">
    <property type="entry name" value="Small_mtfrase_dom"/>
</dbReference>
<dbReference type="InterPro" id="IPR051720">
    <property type="entry name" value="rRNA_MeTrfase/Polyamine_Synth"/>
</dbReference>
<keyword evidence="2" id="KW-0687">Ribonucleoprotein</keyword>
<dbReference type="PANTHER" id="PTHR23290:SF0">
    <property type="entry name" value="RRNA N6-ADENOSINE-METHYLTRANSFERASE METTL5"/>
    <property type="match status" value="1"/>
</dbReference>
<dbReference type="GO" id="GO:0008168">
    <property type="term" value="F:methyltransferase activity"/>
    <property type="evidence" value="ECO:0007669"/>
    <property type="project" value="UniProtKB-KW"/>
</dbReference>
<dbReference type="AlphaFoldDB" id="A0A811T0L1"/>
<dbReference type="GO" id="GO:0005840">
    <property type="term" value="C:ribosome"/>
    <property type="evidence" value="ECO:0007669"/>
    <property type="project" value="UniProtKB-KW"/>
</dbReference>
<evidence type="ECO:0000313" key="3">
    <source>
        <dbReference type="Proteomes" id="UP000606624"/>
    </source>
</evidence>
<name>A0A811T0L1_9EURY</name>
<evidence type="ECO:0000313" key="2">
    <source>
        <dbReference type="EMBL" id="CAD6490303.1"/>
    </source>
</evidence>
<dbReference type="CDD" id="cd02440">
    <property type="entry name" value="AdoMet_MTases"/>
    <property type="match status" value="1"/>
</dbReference>
<dbReference type="EMBL" id="CAJHIN010000009">
    <property type="protein sequence ID" value="CAD6490303.1"/>
    <property type="molecule type" value="Genomic_DNA"/>
</dbReference>
<dbReference type="InterPro" id="IPR029063">
    <property type="entry name" value="SAM-dependent_MTases_sf"/>
</dbReference>
<keyword evidence="2" id="KW-0689">Ribosomal protein</keyword>
<dbReference type="GO" id="GO:0032259">
    <property type="term" value="P:methylation"/>
    <property type="evidence" value="ECO:0007669"/>
    <property type="project" value="UniProtKB-KW"/>
</dbReference>
<comment type="caution">
    <text evidence="2">The sequence shown here is derived from an EMBL/GenBank/DDBJ whole genome shotgun (WGS) entry which is preliminary data.</text>
</comment>
<dbReference type="Pfam" id="PF05175">
    <property type="entry name" value="MTS"/>
    <property type="match status" value="1"/>
</dbReference>
<evidence type="ECO:0000259" key="1">
    <source>
        <dbReference type="Pfam" id="PF05175"/>
    </source>
</evidence>
<organism evidence="2 3">
    <name type="scientific">Candidatus Argoarchaeum ethanivorans</name>
    <dbReference type="NCBI Taxonomy" id="2608793"/>
    <lineage>
        <taxon>Archaea</taxon>
        <taxon>Methanobacteriati</taxon>
        <taxon>Methanobacteriota</taxon>
        <taxon>Stenosarchaea group</taxon>
        <taxon>Methanomicrobia</taxon>
        <taxon>Methanosarcinales</taxon>
        <taxon>Methanosarcinales incertae sedis</taxon>
        <taxon>GOM Arc I cluster</taxon>
        <taxon>Candidatus Argoarchaeum</taxon>
    </lineage>
</organism>
<dbReference type="Gene3D" id="3.40.50.150">
    <property type="entry name" value="Vaccinia Virus protein VP39"/>
    <property type="match status" value="1"/>
</dbReference>